<evidence type="ECO:0000313" key="2">
    <source>
        <dbReference type="EMBL" id="ARF15698.1"/>
    </source>
</evidence>
<dbReference type="InterPro" id="IPR024617">
    <property type="entry name" value="DUF3870"/>
</dbReference>
<reference evidence="2 3" key="1">
    <citation type="submission" date="2016-04" db="EMBL/GenBank/DDBJ databases">
        <title>Comparative Genomics and Epigenetics of Sporosarcina ureae.</title>
        <authorList>
            <person name="Oliver A.S."/>
            <person name="Cooper K.K."/>
        </authorList>
    </citation>
    <scope>NUCLEOTIDE SEQUENCE [LARGE SCALE GENOMIC DNA]</scope>
    <source>
        <strain evidence="2 3">S204</strain>
    </source>
</reference>
<dbReference type="Proteomes" id="UP000192486">
    <property type="component" value="Chromosome"/>
</dbReference>
<dbReference type="EMBL" id="CP015108">
    <property type="protein sequence ID" value="ARF15698.1"/>
    <property type="molecule type" value="Genomic_DNA"/>
</dbReference>
<name>A0ABM6JZW0_SPOUR</name>
<organism evidence="2 3">
    <name type="scientific">Sporosarcina ureae</name>
    <dbReference type="NCBI Taxonomy" id="1571"/>
    <lineage>
        <taxon>Bacteria</taxon>
        <taxon>Bacillati</taxon>
        <taxon>Bacillota</taxon>
        <taxon>Bacilli</taxon>
        <taxon>Bacillales</taxon>
        <taxon>Caryophanaceae</taxon>
        <taxon>Sporosarcina</taxon>
    </lineage>
</organism>
<gene>
    <name evidence="2" type="ORF">SporoS204_07310</name>
</gene>
<sequence length="86" mass="10174">MYERFKHAGLVMEIDKETHRIVDVEFTFITSLASNYFSKLLVDSNFYDELDEIIERIKKNFIAPSQQSVIVALKNAHQRYCDEIEK</sequence>
<evidence type="ECO:0000313" key="3">
    <source>
        <dbReference type="Proteomes" id="UP000192486"/>
    </source>
</evidence>
<accession>A0ABM6JZW0</accession>
<protein>
    <recommendedName>
        <fullName evidence="1">DUF3870 domain-containing protein</fullName>
    </recommendedName>
</protein>
<feature type="domain" description="DUF3870" evidence="1">
    <location>
        <begin position="2"/>
        <end position="80"/>
    </location>
</feature>
<evidence type="ECO:0000259" key="1">
    <source>
        <dbReference type="Pfam" id="PF12986"/>
    </source>
</evidence>
<dbReference type="Pfam" id="PF12986">
    <property type="entry name" value="DUF3870"/>
    <property type="match status" value="1"/>
</dbReference>
<proteinExistence type="predicted"/>
<keyword evidence="3" id="KW-1185">Reference proteome</keyword>